<keyword evidence="2" id="KW-0560">Oxidoreductase</keyword>
<dbReference type="InterPro" id="IPR002347">
    <property type="entry name" value="SDR_fam"/>
</dbReference>
<dbReference type="Pfam" id="PF13561">
    <property type="entry name" value="adh_short_C2"/>
    <property type="match status" value="1"/>
</dbReference>
<organism evidence="3 4">
    <name type="scientific">Thalassococcus arenae</name>
    <dbReference type="NCBI Taxonomy" id="2851652"/>
    <lineage>
        <taxon>Bacteria</taxon>
        <taxon>Pseudomonadati</taxon>
        <taxon>Pseudomonadota</taxon>
        <taxon>Alphaproteobacteria</taxon>
        <taxon>Rhodobacterales</taxon>
        <taxon>Roseobacteraceae</taxon>
        <taxon>Thalassococcus</taxon>
    </lineage>
</organism>
<dbReference type="InterPro" id="IPR020904">
    <property type="entry name" value="Sc_DH/Rdtase_CS"/>
</dbReference>
<dbReference type="PANTHER" id="PTHR43639:SF1">
    <property type="entry name" value="SHORT-CHAIN DEHYDROGENASE_REDUCTASE FAMILY PROTEIN"/>
    <property type="match status" value="1"/>
</dbReference>
<evidence type="ECO:0000256" key="2">
    <source>
        <dbReference type="ARBA" id="ARBA00023002"/>
    </source>
</evidence>
<name>A0ABS6NCJ4_9RHOB</name>
<dbReference type="PANTHER" id="PTHR43639">
    <property type="entry name" value="OXIDOREDUCTASE, SHORT-CHAIN DEHYDROGENASE/REDUCTASE FAMILY (AFU_ORTHOLOGUE AFUA_5G02870)"/>
    <property type="match status" value="1"/>
</dbReference>
<evidence type="ECO:0000256" key="1">
    <source>
        <dbReference type="ARBA" id="ARBA00006484"/>
    </source>
</evidence>
<protein>
    <submittedName>
        <fullName evidence="3">SDR family oxidoreductase</fullName>
    </submittedName>
</protein>
<evidence type="ECO:0000313" key="4">
    <source>
        <dbReference type="Proteomes" id="UP001166293"/>
    </source>
</evidence>
<reference evidence="3" key="1">
    <citation type="submission" date="2021-06" db="EMBL/GenBank/DDBJ databases">
        <title>Thalassococcus sp. CAU 1522 isolated from sea sand, Republic of Korea.</title>
        <authorList>
            <person name="Kim W."/>
        </authorList>
    </citation>
    <scope>NUCLEOTIDE SEQUENCE</scope>
    <source>
        <strain evidence="3">CAU 1522</strain>
    </source>
</reference>
<keyword evidence="4" id="KW-1185">Reference proteome</keyword>
<accession>A0ABS6NCJ4</accession>
<dbReference type="EMBL" id="JAHRWL010000002">
    <property type="protein sequence ID" value="MBV2361284.1"/>
    <property type="molecule type" value="Genomic_DNA"/>
</dbReference>
<dbReference type="CDD" id="cd05233">
    <property type="entry name" value="SDR_c"/>
    <property type="match status" value="1"/>
</dbReference>
<evidence type="ECO:0000313" key="3">
    <source>
        <dbReference type="EMBL" id="MBV2361284.1"/>
    </source>
</evidence>
<dbReference type="RefSeq" id="WP_217779609.1">
    <property type="nucleotide sequence ID" value="NZ_JAHRWL010000002.1"/>
</dbReference>
<proteinExistence type="inferred from homology"/>
<comment type="caution">
    <text evidence="3">The sequence shown here is derived from an EMBL/GenBank/DDBJ whole genome shotgun (WGS) entry which is preliminary data.</text>
</comment>
<comment type="similarity">
    <text evidence="1">Belongs to the short-chain dehydrogenases/reductases (SDR) family.</text>
</comment>
<dbReference type="PROSITE" id="PS00061">
    <property type="entry name" value="ADH_SHORT"/>
    <property type="match status" value="1"/>
</dbReference>
<gene>
    <name evidence="3" type="ORF">KUH32_16080</name>
</gene>
<sequence length="247" mass="25603">MSKILFVTGASAGIGAATARLGPEHGWDRVVVHYGRDRDGAEAVAAEVRETGAEAFVVGADVRDDDHIATMLLAVADLPPGPIGLVNNAGVVSPTGKLADCRPERVRQVFAVNVFGAIEVARQTVALMRKWGKGGGIVNVSSAAARLGSANQYIDYAASKGAIDTLTLGLADELAPEGIRVNAIRPGLIATDLHAKGGEPDRLERIGHTPPLGRPGSAEECAEAILWLLSDGASYVTRSILDVAGGR</sequence>
<dbReference type="Proteomes" id="UP001166293">
    <property type="component" value="Unassembled WGS sequence"/>
</dbReference>